<reference evidence="2" key="1">
    <citation type="submission" date="2022-12" db="EMBL/GenBank/DDBJ databases">
        <title>Genome sequence of HCMS5-2.</title>
        <authorList>
            <person name="Woo H."/>
        </authorList>
    </citation>
    <scope>NUCLEOTIDE SEQUENCE</scope>
    <source>
        <strain evidence="2">HCMS5-2</strain>
    </source>
</reference>
<evidence type="ECO:0000313" key="2">
    <source>
        <dbReference type="EMBL" id="MCZ4243571.1"/>
    </source>
</evidence>
<dbReference type="CDD" id="cd23763">
    <property type="entry name" value="ASKHA_ATPase_ROK"/>
    <property type="match status" value="1"/>
</dbReference>
<protein>
    <submittedName>
        <fullName evidence="2">ROK family protein</fullName>
    </submittedName>
</protein>
<accession>A0ABT4L6L7</accession>
<dbReference type="EMBL" id="JAPWGM010000002">
    <property type="protein sequence ID" value="MCZ4243571.1"/>
    <property type="molecule type" value="Genomic_DNA"/>
</dbReference>
<gene>
    <name evidence="2" type="ORF">O0955_06080</name>
</gene>
<dbReference type="PANTHER" id="PTHR18964">
    <property type="entry name" value="ROK (REPRESSOR, ORF, KINASE) FAMILY"/>
    <property type="match status" value="1"/>
</dbReference>
<evidence type="ECO:0000313" key="3">
    <source>
        <dbReference type="Proteomes" id="UP001144347"/>
    </source>
</evidence>
<sequence>MSNSIVLGVDIGGSHITAALIDLEQGILLEDSWKRESINSLDNAETILENWSKVISDSLKTTELPVKKIGIAMPGPFNYNEGICLIEEQDKFKSLYKVNIKTELAARLNVQATQIRFINDAEAFVKGEVFAGSAKGAKRVMGLTLGTGLGAGIYEDGESHDLSLWNAPFLNGISEDYLSTRWFVGRYQQLTGIQLMGVKELVEMVKTDHAAVRVFMEFGHNMAGFLMPIIKKYKLEMVIIGGNISLAFDQFSPELVSVLEANQLMAKVKITKLNEHAALIGAACL</sequence>
<comment type="caution">
    <text evidence="2">The sequence shown here is derived from an EMBL/GenBank/DDBJ whole genome shotgun (WGS) entry which is preliminary data.</text>
</comment>
<proteinExistence type="inferred from homology"/>
<name>A0ABT4L6L7_9SPHI</name>
<dbReference type="InterPro" id="IPR043129">
    <property type="entry name" value="ATPase_NBD"/>
</dbReference>
<dbReference type="Proteomes" id="UP001144347">
    <property type="component" value="Unassembled WGS sequence"/>
</dbReference>
<comment type="similarity">
    <text evidence="1">Belongs to the ROK (NagC/XylR) family.</text>
</comment>
<dbReference type="PANTHER" id="PTHR18964:SF149">
    <property type="entry name" value="BIFUNCTIONAL UDP-N-ACETYLGLUCOSAMINE 2-EPIMERASE_N-ACETYLMANNOSAMINE KINASE"/>
    <property type="match status" value="1"/>
</dbReference>
<keyword evidence="3" id="KW-1185">Reference proteome</keyword>
<dbReference type="Pfam" id="PF00480">
    <property type="entry name" value="ROK"/>
    <property type="match status" value="2"/>
</dbReference>
<dbReference type="RefSeq" id="WP_269426651.1">
    <property type="nucleotide sequence ID" value="NZ_JAPWGM010000002.1"/>
</dbReference>
<dbReference type="InterPro" id="IPR000600">
    <property type="entry name" value="ROK"/>
</dbReference>
<dbReference type="Gene3D" id="3.30.420.40">
    <property type="match status" value="2"/>
</dbReference>
<evidence type="ECO:0000256" key="1">
    <source>
        <dbReference type="ARBA" id="ARBA00006479"/>
    </source>
</evidence>
<organism evidence="2 3">
    <name type="scientific">Pedobacter punctiformis</name>
    <dbReference type="NCBI Taxonomy" id="3004097"/>
    <lineage>
        <taxon>Bacteria</taxon>
        <taxon>Pseudomonadati</taxon>
        <taxon>Bacteroidota</taxon>
        <taxon>Sphingobacteriia</taxon>
        <taxon>Sphingobacteriales</taxon>
        <taxon>Sphingobacteriaceae</taxon>
        <taxon>Pedobacter</taxon>
    </lineage>
</organism>
<dbReference type="SUPFAM" id="SSF53067">
    <property type="entry name" value="Actin-like ATPase domain"/>
    <property type="match status" value="1"/>
</dbReference>